<dbReference type="PANTHER" id="PTHR45036">
    <property type="entry name" value="METHYLTRANSFERASE LIKE 7B"/>
    <property type="match status" value="1"/>
</dbReference>
<dbReference type="OrthoDB" id="540004at2759"/>
<dbReference type="Pfam" id="PF13489">
    <property type="entry name" value="Methyltransf_23"/>
    <property type="match status" value="1"/>
</dbReference>
<dbReference type="AlphaFoldDB" id="A0A0C3NH62"/>
<evidence type="ECO:0008006" key="3">
    <source>
        <dbReference type="Google" id="ProtNLM"/>
    </source>
</evidence>
<dbReference type="SUPFAM" id="SSF53335">
    <property type="entry name" value="S-adenosyl-L-methionine-dependent methyltransferases"/>
    <property type="match status" value="1"/>
</dbReference>
<dbReference type="PANTHER" id="PTHR45036:SF1">
    <property type="entry name" value="METHYLTRANSFERASE LIKE 7A"/>
    <property type="match status" value="1"/>
</dbReference>
<protein>
    <recommendedName>
        <fullName evidence="3">Methyltransferase type 11 domain-containing protein</fullName>
    </recommendedName>
</protein>
<dbReference type="InterPro" id="IPR052356">
    <property type="entry name" value="Thiol_S-MT"/>
</dbReference>
<proteinExistence type="predicted"/>
<organism evidence="1 2">
    <name type="scientific">Pisolithus tinctorius Marx 270</name>
    <dbReference type="NCBI Taxonomy" id="870435"/>
    <lineage>
        <taxon>Eukaryota</taxon>
        <taxon>Fungi</taxon>
        <taxon>Dikarya</taxon>
        <taxon>Basidiomycota</taxon>
        <taxon>Agaricomycotina</taxon>
        <taxon>Agaricomycetes</taxon>
        <taxon>Agaricomycetidae</taxon>
        <taxon>Boletales</taxon>
        <taxon>Sclerodermatineae</taxon>
        <taxon>Pisolithaceae</taxon>
        <taxon>Pisolithus</taxon>
    </lineage>
</organism>
<reference evidence="1 2" key="1">
    <citation type="submission" date="2014-04" db="EMBL/GenBank/DDBJ databases">
        <authorList>
            <consortium name="DOE Joint Genome Institute"/>
            <person name="Kuo A."/>
            <person name="Kohler A."/>
            <person name="Costa M.D."/>
            <person name="Nagy L.G."/>
            <person name="Floudas D."/>
            <person name="Copeland A."/>
            <person name="Barry K.W."/>
            <person name="Cichocki N."/>
            <person name="Veneault-Fourrey C."/>
            <person name="LaButti K."/>
            <person name="Lindquist E.A."/>
            <person name="Lipzen A."/>
            <person name="Lundell T."/>
            <person name="Morin E."/>
            <person name="Murat C."/>
            <person name="Sun H."/>
            <person name="Tunlid A."/>
            <person name="Henrissat B."/>
            <person name="Grigoriev I.V."/>
            <person name="Hibbett D.S."/>
            <person name="Martin F."/>
            <person name="Nordberg H.P."/>
            <person name="Cantor M.N."/>
            <person name="Hua S.X."/>
        </authorList>
    </citation>
    <scope>NUCLEOTIDE SEQUENCE [LARGE SCALE GENOMIC DNA]</scope>
    <source>
        <strain evidence="1 2">Marx 270</strain>
    </source>
</reference>
<dbReference type="STRING" id="870435.A0A0C3NH62"/>
<evidence type="ECO:0000313" key="1">
    <source>
        <dbReference type="EMBL" id="KIO00350.1"/>
    </source>
</evidence>
<name>A0A0C3NH62_PISTI</name>
<dbReference type="Gene3D" id="3.40.50.150">
    <property type="entry name" value="Vaccinia Virus protein VP39"/>
    <property type="match status" value="1"/>
</dbReference>
<dbReference type="InterPro" id="IPR029063">
    <property type="entry name" value="SAM-dependent_MTases_sf"/>
</dbReference>
<accession>A0A0C3NH62</accession>
<keyword evidence="2" id="KW-1185">Reference proteome</keyword>
<dbReference type="Proteomes" id="UP000054217">
    <property type="component" value="Unassembled WGS sequence"/>
</dbReference>
<gene>
    <name evidence="1" type="ORF">M404DRAFT_29725</name>
</gene>
<evidence type="ECO:0000313" key="2">
    <source>
        <dbReference type="Proteomes" id="UP000054217"/>
    </source>
</evidence>
<dbReference type="CDD" id="cd02440">
    <property type="entry name" value="AdoMet_MTases"/>
    <property type="match status" value="1"/>
</dbReference>
<sequence length="262" mass="29431">MSLPRLLQRFSLLVDLSYAFKVAFLPTIKRIFHEPSLLLHPRTLSYIFMSHVWSFFGPCVDENSAAEKAKVITPYAQGVVLDVGAGHGHNIKYLDRARVTKYVALEPNVLMHPNIRRTADAAGLNEADGNLVILACGAEDTTSIMTFLGGYQPVDTVVSTLTLCSVPEPQRTIKSLVSDVLKPGGELLFFEHVQNSCPHIARWQRFWSPLWSRTFGGCRLDRPTHVWVQEVGGWEKEEVWASDGESEEHLFLHRSGRFVKSA</sequence>
<dbReference type="EMBL" id="KN831997">
    <property type="protein sequence ID" value="KIO00350.1"/>
    <property type="molecule type" value="Genomic_DNA"/>
</dbReference>
<reference evidence="2" key="2">
    <citation type="submission" date="2015-01" db="EMBL/GenBank/DDBJ databases">
        <title>Evolutionary Origins and Diversification of the Mycorrhizal Mutualists.</title>
        <authorList>
            <consortium name="DOE Joint Genome Institute"/>
            <consortium name="Mycorrhizal Genomics Consortium"/>
            <person name="Kohler A."/>
            <person name="Kuo A."/>
            <person name="Nagy L.G."/>
            <person name="Floudas D."/>
            <person name="Copeland A."/>
            <person name="Barry K.W."/>
            <person name="Cichocki N."/>
            <person name="Veneault-Fourrey C."/>
            <person name="LaButti K."/>
            <person name="Lindquist E.A."/>
            <person name="Lipzen A."/>
            <person name="Lundell T."/>
            <person name="Morin E."/>
            <person name="Murat C."/>
            <person name="Riley R."/>
            <person name="Ohm R."/>
            <person name="Sun H."/>
            <person name="Tunlid A."/>
            <person name="Henrissat B."/>
            <person name="Grigoriev I.V."/>
            <person name="Hibbett D.S."/>
            <person name="Martin F."/>
        </authorList>
    </citation>
    <scope>NUCLEOTIDE SEQUENCE [LARGE SCALE GENOMIC DNA]</scope>
    <source>
        <strain evidence="2">Marx 270</strain>
    </source>
</reference>
<dbReference type="InParanoid" id="A0A0C3NH62"/>
<dbReference type="HOGENOM" id="CLU_037990_6_2_1"/>